<evidence type="ECO:0000256" key="1">
    <source>
        <dbReference type="ARBA" id="ARBA00001947"/>
    </source>
</evidence>
<evidence type="ECO:0000313" key="15">
    <source>
        <dbReference type="Proteomes" id="UP001142055"/>
    </source>
</evidence>
<dbReference type="EMBL" id="JAPWDV010000001">
    <property type="protein sequence ID" value="KAJ6224234.1"/>
    <property type="molecule type" value="Genomic_DNA"/>
</dbReference>
<reference evidence="14" key="1">
    <citation type="submission" date="2022-12" db="EMBL/GenBank/DDBJ databases">
        <title>Genome assemblies of Blomia tropicalis.</title>
        <authorList>
            <person name="Cui Y."/>
        </authorList>
    </citation>
    <scope>NUCLEOTIDE SEQUENCE</scope>
    <source>
        <tissue evidence="14">Adult mites</tissue>
    </source>
</reference>
<dbReference type="InterPro" id="IPR054734">
    <property type="entry name" value="PqqF-like_C_4"/>
</dbReference>
<protein>
    <recommendedName>
        <fullName evidence="16">Insulin-degrading enzyme-like</fullName>
    </recommendedName>
</protein>
<dbReference type="SUPFAM" id="SSF63411">
    <property type="entry name" value="LuxS/MPP-like metallohydrolase"/>
    <property type="match status" value="4"/>
</dbReference>
<dbReference type="InterPro" id="IPR011765">
    <property type="entry name" value="Pept_M16_N"/>
</dbReference>
<evidence type="ECO:0000259" key="10">
    <source>
        <dbReference type="Pfam" id="PF00675"/>
    </source>
</evidence>
<dbReference type="Proteomes" id="UP001142055">
    <property type="component" value="Chromosome 1"/>
</dbReference>
<keyword evidence="6" id="KW-0862">Zinc</keyword>
<evidence type="ECO:0000256" key="4">
    <source>
        <dbReference type="ARBA" id="ARBA00022723"/>
    </source>
</evidence>
<dbReference type="PANTHER" id="PTHR43690">
    <property type="entry name" value="NARDILYSIN"/>
    <property type="match status" value="1"/>
</dbReference>
<dbReference type="AlphaFoldDB" id="A0A9Q0MEB5"/>
<dbReference type="InterPro" id="IPR032632">
    <property type="entry name" value="Peptidase_M16_M"/>
</dbReference>
<accession>A0A9Q0MEB5</accession>
<evidence type="ECO:0000259" key="11">
    <source>
        <dbReference type="Pfam" id="PF05193"/>
    </source>
</evidence>
<keyword evidence="3" id="KW-0645">Protease</keyword>
<dbReference type="Gene3D" id="3.30.830.10">
    <property type="entry name" value="Metalloenzyme, LuxS/M16 peptidase-like"/>
    <property type="match status" value="4"/>
</dbReference>
<dbReference type="GO" id="GO:0051603">
    <property type="term" value="P:proteolysis involved in protein catabolic process"/>
    <property type="evidence" value="ECO:0007669"/>
    <property type="project" value="TreeGrafter"/>
</dbReference>
<keyword evidence="5" id="KW-0378">Hydrolase</keyword>
<evidence type="ECO:0008006" key="16">
    <source>
        <dbReference type="Google" id="ProtNLM"/>
    </source>
</evidence>
<gene>
    <name evidence="14" type="ORF">RDWZM_002779</name>
</gene>
<keyword evidence="15" id="KW-1185">Reference proteome</keyword>
<comment type="caution">
    <text evidence="14">The sequence shown here is derived from an EMBL/GenBank/DDBJ whole genome shotgun (WGS) entry which is preliminary data.</text>
</comment>
<evidence type="ECO:0000256" key="9">
    <source>
        <dbReference type="SAM" id="MobiDB-lite"/>
    </source>
</evidence>
<dbReference type="Pfam" id="PF00675">
    <property type="entry name" value="Peptidase_M16"/>
    <property type="match status" value="1"/>
</dbReference>
<evidence type="ECO:0000256" key="7">
    <source>
        <dbReference type="ARBA" id="ARBA00023049"/>
    </source>
</evidence>
<keyword evidence="4" id="KW-0479">Metal-binding</keyword>
<dbReference type="Pfam" id="PF16187">
    <property type="entry name" value="Peptidase_M16_M"/>
    <property type="match status" value="1"/>
</dbReference>
<dbReference type="GO" id="GO:0046872">
    <property type="term" value="F:metal ion binding"/>
    <property type="evidence" value="ECO:0007669"/>
    <property type="project" value="UniProtKB-KW"/>
</dbReference>
<dbReference type="FunFam" id="3.30.830.10:FF:000005">
    <property type="entry name" value="nardilysin isoform X1"/>
    <property type="match status" value="1"/>
</dbReference>
<evidence type="ECO:0000256" key="2">
    <source>
        <dbReference type="ARBA" id="ARBA00007261"/>
    </source>
</evidence>
<dbReference type="GO" id="GO:0043171">
    <property type="term" value="P:peptide catabolic process"/>
    <property type="evidence" value="ECO:0007669"/>
    <property type="project" value="TreeGrafter"/>
</dbReference>
<evidence type="ECO:0000256" key="8">
    <source>
        <dbReference type="RuleBase" id="RU004447"/>
    </source>
</evidence>
<evidence type="ECO:0000256" key="6">
    <source>
        <dbReference type="ARBA" id="ARBA00022833"/>
    </source>
</evidence>
<dbReference type="InterPro" id="IPR050626">
    <property type="entry name" value="Peptidase_M16"/>
</dbReference>
<sequence>MAQPMVNNTVLRCEDIIKPNNDTRVYRALLLPNQLRVMLVSDPTTDKSAGSLSVRVGSLADPWDCQGMAHFLEHALFLTTRKYPEENFFKNYVVAHGGGTNAFTSLTETCYFFDCGPDALEGALDRFAQFFVEPLFPRDLIERELQSVQFEFENTVTSDGHRFYRVRKVHCDANHEFSKFETGNKNTLIITDKLFADMIQFFQTWYSANIMTLAVFGKESLDQLENMVVPLFSQIVNKQVQPQWIPRHPYPPNVCGNVAKIIPFKESRKLIWFFPLPCFQGDAVKCDALSYITFLLAHEGHGSLLAELKDQGYCTLLDVSTYYYNGFGFLDIDVNLTQGITKNDEIIELFFQYIKMLKAQPPQERIYNEIKLVNEMKFHFRDKFDPQTYVKFLCGNMHIYPFLYAVSGRALFGPFNPQEINNVLNMITLENFNLQVISPIFKQHGLTFRIDPIYGTEYVIERLPETSLNRWRNPPFNPNLTLPCPNEYIPQNFTLKGAQQQQQQQSNQQQPNQQPNDIPSLVFSKDNIKVWHLLDTKYLVPKAFYGFVFKSPLINDSPLNTNLVGLFLKLFYDYINQKFYAADLVGIGYSITTNRIGFEIIVQGFNDKLELFLYAMVNELLNFKASPKRMEIVRDIYYNGLRFLHLFPIPSILHTYLDQLLIPNLWSHDELIASFPYMNDEKLGSLMSNIFSNCRVEMLAHGNVTREEAVAISQRVYQTITQRVAICPVDLYRVMDKCRDVQLICGTTEMSTINEQHENHGFLLFYQIGLLDLAQRARLELLHQIISEPYFNQIRMAEQLAYVTFVTQKFTYSGSVGITILIQSAYSLKYLESRVDAFIESLESILTTMKDEHFQKEKSALITKISTEPKSMFGLSGQLWHQIVSGQYQFDRDRRLVTYLKRVKLSDIITAYRRTLRPDGCQCRRLLVTIHSNKCKEMVGKFPMKPTSKSISLKSASSNKPPSSASSSVSSAQRLQTFSPELANTSPNKHKSSSKSKRQSKSSSQRNVRSPKRIIVKNIRKFKCESILCPIPKIILDKI</sequence>
<comment type="cofactor">
    <cofactor evidence="1">
        <name>Zn(2+)</name>
        <dbReference type="ChEBI" id="CHEBI:29105"/>
    </cofactor>
</comment>
<dbReference type="Pfam" id="PF22456">
    <property type="entry name" value="PqqF-like_C_4"/>
    <property type="match status" value="1"/>
</dbReference>
<keyword evidence="7" id="KW-0482">Metalloprotease</keyword>
<dbReference type="GO" id="GO:0004222">
    <property type="term" value="F:metalloendopeptidase activity"/>
    <property type="evidence" value="ECO:0007669"/>
    <property type="project" value="InterPro"/>
</dbReference>
<dbReference type="InterPro" id="IPR001431">
    <property type="entry name" value="Pept_M16_Zn_BS"/>
</dbReference>
<dbReference type="PANTHER" id="PTHR43690:SF18">
    <property type="entry name" value="INSULIN-DEGRADING ENZYME-RELATED"/>
    <property type="match status" value="1"/>
</dbReference>
<dbReference type="InterPro" id="IPR007863">
    <property type="entry name" value="Peptidase_M16_C"/>
</dbReference>
<feature type="compositionally biased region" description="Basic residues" evidence="9">
    <location>
        <begin position="988"/>
        <end position="1000"/>
    </location>
</feature>
<feature type="region of interest" description="Disordered" evidence="9">
    <location>
        <begin position="945"/>
        <end position="1012"/>
    </location>
</feature>
<evidence type="ECO:0000313" key="14">
    <source>
        <dbReference type="EMBL" id="KAJ6224234.1"/>
    </source>
</evidence>
<proteinExistence type="inferred from homology"/>
<name>A0A9Q0MEB5_BLOTA</name>
<organism evidence="14 15">
    <name type="scientific">Blomia tropicalis</name>
    <name type="common">Mite</name>
    <dbReference type="NCBI Taxonomy" id="40697"/>
    <lineage>
        <taxon>Eukaryota</taxon>
        <taxon>Metazoa</taxon>
        <taxon>Ecdysozoa</taxon>
        <taxon>Arthropoda</taxon>
        <taxon>Chelicerata</taxon>
        <taxon>Arachnida</taxon>
        <taxon>Acari</taxon>
        <taxon>Acariformes</taxon>
        <taxon>Sarcoptiformes</taxon>
        <taxon>Astigmata</taxon>
        <taxon>Glycyphagoidea</taxon>
        <taxon>Echimyopodidae</taxon>
        <taxon>Blomia</taxon>
    </lineage>
</organism>
<comment type="similarity">
    <text evidence="2 8">Belongs to the peptidase M16 family.</text>
</comment>
<dbReference type="OMA" id="LQSDCWR"/>
<evidence type="ECO:0000259" key="12">
    <source>
        <dbReference type="Pfam" id="PF16187"/>
    </source>
</evidence>
<feature type="domain" description="Coenzyme PQQ synthesis protein F-like C-terminal lobe" evidence="13">
    <location>
        <begin position="781"/>
        <end position="880"/>
    </location>
</feature>
<feature type="domain" description="Peptidase M16 middle/third" evidence="12">
    <location>
        <begin position="378"/>
        <end position="673"/>
    </location>
</feature>
<dbReference type="GO" id="GO:0005739">
    <property type="term" value="C:mitochondrion"/>
    <property type="evidence" value="ECO:0007669"/>
    <property type="project" value="TreeGrafter"/>
</dbReference>
<feature type="compositionally biased region" description="Polar residues" evidence="9">
    <location>
        <begin position="972"/>
        <end position="987"/>
    </location>
</feature>
<evidence type="ECO:0000256" key="3">
    <source>
        <dbReference type="ARBA" id="ARBA00022670"/>
    </source>
</evidence>
<dbReference type="InterPro" id="IPR011249">
    <property type="entry name" value="Metalloenz_LuxS/M16"/>
</dbReference>
<feature type="compositionally biased region" description="Low complexity" evidence="9">
    <location>
        <begin position="948"/>
        <end position="971"/>
    </location>
</feature>
<dbReference type="FunFam" id="3.30.830.10:FF:000012">
    <property type="entry name" value="Protease 3"/>
    <property type="match status" value="1"/>
</dbReference>
<dbReference type="PROSITE" id="PS00143">
    <property type="entry name" value="INSULINASE"/>
    <property type="match status" value="1"/>
</dbReference>
<dbReference type="GO" id="GO:0005829">
    <property type="term" value="C:cytosol"/>
    <property type="evidence" value="ECO:0007669"/>
    <property type="project" value="TreeGrafter"/>
</dbReference>
<feature type="domain" description="Peptidase M16 N-terminal" evidence="10">
    <location>
        <begin position="36"/>
        <end position="159"/>
    </location>
</feature>
<evidence type="ECO:0000256" key="5">
    <source>
        <dbReference type="ARBA" id="ARBA00022801"/>
    </source>
</evidence>
<feature type="domain" description="Peptidase M16 C-terminal" evidence="11">
    <location>
        <begin position="196"/>
        <end position="371"/>
    </location>
</feature>
<evidence type="ECO:0000259" key="13">
    <source>
        <dbReference type="Pfam" id="PF22456"/>
    </source>
</evidence>
<dbReference type="Pfam" id="PF05193">
    <property type="entry name" value="Peptidase_M16_C"/>
    <property type="match status" value="1"/>
</dbReference>